<sequence length="79" mass="8550">SSSSEKHHRLARTAACSASVCCSFPYPTILDHRGVSWKLILGDRPSLKSFVNSGLGMSSVDAFKVGGLKLIMQKRSARL</sequence>
<dbReference type="Proteomes" id="UP000236291">
    <property type="component" value="Unassembled WGS sequence"/>
</dbReference>
<reference evidence="1 2" key="1">
    <citation type="journal article" date="2014" name="Am. J. Bot.">
        <title>Genome assembly and annotation for red clover (Trifolium pratense; Fabaceae).</title>
        <authorList>
            <person name="Istvanek J."/>
            <person name="Jaros M."/>
            <person name="Krenek A."/>
            <person name="Repkova J."/>
        </authorList>
    </citation>
    <scope>NUCLEOTIDE SEQUENCE [LARGE SCALE GENOMIC DNA]</scope>
    <source>
        <strain evidence="2">cv. Tatra</strain>
        <tissue evidence="1">Young leaves</tissue>
    </source>
</reference>
<gene>
    <name evidence="1" type="ORF">L195_g053366</name>
</gene>
<dbReference type="EMBL" id="ASHM01089632">
    <property type="protein sequence ID" value="PNX63164.1"/>
    <property type="molecule type" value="Genomic_DNA"/>
</dbReference>
<evidence type="ECO:0000313" key="2">
    <source>
        <dbReference type="Proteomes" id="UP000236291"/>
    </source>
</evidence>
<dbReference type="AlphaFoldDB" id="A0A2K3KA60"/>
<protein>
    <submittedName>
        <fullName evidence="1">Uncharacterized protein</fullName>
    </submittedName>
</protein>
<proteinExistence type="predicted"/>
<comment type="caution">
    <text evidence="1">The sequence shown here is derived from an EMBL/GenBank/DDBJ whole genome shotgun (WGS) entry which is preliminary data.</text>
</comment>
<organism evidence="1 2">
    <name type="scientific">Trifolium pratense</name>
    <name type="common">Red clover</name>
    <dbReference type="NCBI Taxonomy" id="57577"/>
    <lineage>
        <taxon>Eukaryota</taxon>
        <taxon>Viridiplantae</taxon>
        <taxon>Streptophyta</taxon>
        <taxon>Embryophyta</taxon>
        <taxon>Tracheophyta</taxon>
        <taxon>Spermatophyta</taxon>
        <taxon>Magnoliopsida</taxon>
        <taxon>eudicotyledons</taxon>
        <taxon>Gunneridae</taxon>
        <taxon>Pentapetalae</taxon>
        <taxon>rosids</taxon>
        <taxon>fabids</taxon>
        <taxon>Fabales</taxon>
        <taxon>Fabaceae</taxon>
        <taxon>Papilionoideae</taxon>
        <taxon>50 kb inversion clade</taxon>
        <taxon>NPAAA clade</taxon>
        <taxon>Hologalegina</taxon>
        <taxon>IRL clade</taxon>
        <taxon>Trifolieae</taxon>
        <taxon>Trifolium</taxon>
    </lineage>
</organism>
<reference evidence="1 2" key="2">
    <citation type="journal article" date="2017" name="Front. Plant Sci.">
        <title>Gene Classification and Mining of Molecular Markers Useful in Red Clover (Trifolium pratense) Breeding.</title>
        <authorList>
            <person name="Istvanek J."/>
            <person name="Dluhosova J."/>
            <person name="Dluhos P."/>
            <person name="Patkova L."/>
            <person name="Nedelnik J."/>
            <person name="Repkova J."/>
        </authorList>
    </citation>
    <scope>NUCLEOTIDE SEQUENCE [LARGE SCALE GENOMIC DNA]</scope>
    <source>
        <strain evidence="2">cv. Tatra</strain>
        <tissue evidence="1">Young leaves</tissue>
    </source>
</reference>
<evidence type="ECO:0000313" key="1">
    <source>
        <dbReference type="EMBL" id="PNX63164.1"/>
    </source>
</evidence>
<name>A0A2K3KA60_TRIPR</name>
<accession>A0A2K3KA60</accession>
<feature type="non-terminal residue" evidence="1">
    <location>
        <position position="1"/>
    </location>
</feature>